<reference evidence="4" key="1">
    <citation type="submission" date="2022-04" db="EMBL/GenBank/DDBJ databases">
        <title>Roseomonas acroporae sp. nov., isolated from coral Acropora digitifera.</title>
        <authorList>
            <person name="Sun H."/>
        </authorList>
    </citation>
    <scope>NUCLEOTIDE SEQUENCE</scope>
    <source>
        <strain evidence="4">NAR14</strain>
    </source>
</reference>
<dbReference type="Proteomes" id="UP001139516">
    <property type="component" value="Unassembled WGS sequence"/>
</dbReference>
<dbReference type="PRINTS" id="PR00420">
    <property type="entry name" value="RNGMNOXGNASE"/>
</dbReference>
<keyword evidence="2 4" id="KW-0503">Monooxygenase</keyword>
<gene>
    <name evidence="4" type="ORF">M0638_20020</name>
</gene>
<protein>
    <submittedName>
        <fullName evidence="4">FAD-dependent monooxygenase</fullName>
    </submittedName>
</protein>
<proteinExistence type="predicted"/>
<dbReference type="RefSeq" id="WP_248668781.1">
    <property type="nucleotide sequence ID" value="NZ_JALPRX010000093.1"/>
</dbReference>
<dbReference type="SUPFAM" id="SSF54373">
    <property type="entry name" value="FAD-linked reductases, C-terminal domain"/>
    <property type="match status" value="1"/>
</dbReference>
<dbReference type="InterPro" id="IPR050493">
    <property type="entry name" value="FAD-dep_Monooxygenase_BioMet"/>
</dbReference>
<keyword evidence="5" id="KW-1185">Reference proteome</keyword>
<accession>A0A9X1YAQ3</accession>
<evidence type="ECO:0000313" key="5">
    <source>
        <dbReference type="Proteomes" id="UP001139516"/>
    </source>
</evidence>
<evidence type="ECO:0000256" key="1">
    <source>
        <dbReference type="ARBA" id="ARBA00023002"/>
    </source>
</evidence>
<dbReference type="Gene3D" id="3.50.50.60">
    <property type="entry name" value="FAD/NAD(P)-binding domain"/>
    <property type="match status" value="1"/>
</dbReference>
<dbReference type="GO" id="GO:0004497">
    <property type="term" value="F:monooxygenase activity"/>
    <property type="evidence" value="ECO:0007669"/>
    <property type="project" value="UniProtKB-KW"/>
</dbReference>
<keyword evidence="1" id="KW-0560">Oxidoreductase</keyword>
<dbReference type="EMBL" id="JALPRX010000093">
    <property type="protein sequence ID" value="MCK8786666.1"/>
    <property type="molecule type" value="Genomic_DNA"/>
</dbReference>
<comment type="caution">
    <text evidence="4">The sequence shown here is derived from an EMBL/GenBank/DDBJ whole genome shotgun (WGS) entry which is preliminary data.</text>
</comment>
<dbReference type="AlphaFoldDB" id="A0A9X1YAQ3"/>
<dbReference type="GO" id="GO:0071949">
    <property type="term" value="F:FAD binding"/>
    <property type="evidence" value="ECO:0007669"/>
    <property type="project" value="InterPro"/>
</dbReference>
<evidence type="ECO:0000259" key="3">
    <source>
        <dbReference type="Pfam" id="PF01494"/>
    </source>
</evidence>
<evidence type="ECO:0000313" key="4">
    <source>
        <dbReference type="EMBL" id="MCK8786666.1"/>
    </source>
</evidence>
<dbReference type="Pfam" id="PF01494">
    <property type="entry name" value="FAD_binding_3"/>
    <property type="match status" value="1"/>
</dbReference>
<name>A0A9X1YAQ3_9PROT</name>
<feature type="domain" description="FAD-binding" evidence="3">
    <location>
        <begin position="5"/>
        <end position="342"/>
    </location>
</feature>
<dbReference type="PANTHER" id="PTHR13789">
    <property type="entry name" value="MONOOXYGENASE"/>
    <property type="match status" value="1"/>
</dbReference>
<dbReference type="SUPFAM" id="SSF51905">
    <property type="entry name" value="FAD/NAD(P)-binding domain"/>
    <property type="match status" value="1"/>
</dbReference>
<dbReference type="PANTHER" id="PTHR13789:SF309">
    <property type="entry name" value="PUTATIVE (AFU_ORTHOLOGUE AFUA_6G14510)-RELATED"/>
    <property type="match status" value="1"/>
</dbReference>
<organism evidence="4 5">
    <name type="scientific">Roseomonas acroporae</name>
    <dbReference type="NCBI Taxonomy" id="2937791"/>
    <lineage>
        <taxon>Bacteria</taxon>
        <taxon>Pseudomonadati</taxon>
        <taxon>Pseudomonadota</taxon>
        <taxon>Alphaproteobacteria</taxon>
        <taxon>Acetobacterales</taxon>
        <taxon>Roseomonadaceae</taxon>
        <taxon>Roseomonas</taxon>
    </lineage>
</organism>
<dbReference type="InterPro" id="IPR036188">
    <property type="entry name" value="FAD/NAD-bd_sf"/>
</dbReference>
<sequence length="373" mass="40402">MRAATRIAVVGAGLGGLTLAGLLQRRGFDVSVHEQATGFARIGAGIILSANAVKVLRRLGLEPGIVATGIRPDSFLSRDIATGETLYELTLDAASERRFGGPFVNIHRADLHALLQSALRPGTIRFGEGLAGLEERDDHLRLIFADGGTAEADIVVGADGIHSRLRALLQGEAPPRFTGRLAMRAVFPPGRIPGPPIRDCTKWWADDRHVLVYFMTGRRDEVYVMTAVPADSWEGDDTSVPGTRAGFLAGFEDAHPDLRRVLEAAETVMVWPICDRPRDDRWHAGRAVLLGDACHAVRPYMAAGGASAIEDAGVLARCLAEFDDHGTAFARYAATRIPRVAEVQRISIENSWMRGPTELDWFFGHDVCTAPLA</sequence>
<evidence type="ECO:0000256" key="2">
    <source>
        <dbReference type="ARBA" id="ARBA00023033"/>
    </source>
</evidence>
<dbReference type="InterPro" id="IPR002938">
    <property type="entry name" value="FAD-bd"/>
</dbReference>